<dbReference type="PANTHER" id="PTHR30024:SF7">
    <property type="entry name" value="NITRATE_NITRITE BINDING PROTEIN NRTA"/>
    <property type="match status" value="1"/>
</dbReference>
<accession>A0A6J4VRE3</accession>
<dbReference type="GO" id="GO:0005886">
    <property type="term" value="C:plasma membrane"/>
    <property type="evidence" value="ECO:0007669"/>
    <property type="project" value="UniProtKB-SubCell"/>
</dbReference>
<dbReference type="CDD" id="cd13553">
    <property type="entry name" value="PBP2_NrtA_CpmA_like"/>
    <property type="match status" value="1"/>
</dbReference>
<comment type="subcellular location">
    <subcellularLocation>
        <location evidence="1">Cell inner membrane</location>
    </subcellularLocation>
</comment>
<evidence type="ECO:0000256" key="3">
    <source>
        <dbReference type="ARBA" id="ARBA00022475"/>
    </source>
</evidence>
<keyword evidence="3" id="KW-1003">Cell membrane</keyword>
<organism evidence="9">
    <name type="scientific">uncultured Synechococcales cyanobacterium</name>
    <dbReference type="NCBI Taxonomy" id="1936017"/>
    <lineage>
        <taxon>Bacteria</taxon>
        <taxon>Bacillati</taxon>
        <taxon>Cyanobacteriota</taxon>
        <taxon>Cyanophyceae</taxon>
        <taxon>Synechococcales</taxon>
        <taxon>environmental samples</taxon>
    </lineage>
</organism>
<keyword evidence="4" id="KW-0997">Cell inner membrane</keyword>
<sequence>MTEFSRRKFLATAGASAIASVFLKGCIGNPPSAADLSPKAVALNLSSDQKPETTTVKLGYIPIAEATPLIIAQEKGFFARHGMTDVEISKQASWGSARDNVEIGSAGGGIDGGQWQLPMPHLISEGIITKGNRKIPMINLLQLSTHGNGIAIANQHSGQGIGLDVSPAADYIKGLQGTASRPFTAAHTFPKVNQDFWIRYWLAAGGIDPDKDIKLLAVPAAQTVANMRTGTMDAFSTGDPWPLRIARDDIGFMAVLTSQIWQFHPEEYFALRRDWVDQHPQATKALMKAIMEAQQWCDKPENREELVKIVAARKYFNVPPEVLRPPYAGKYQMADGKPDINDPMMGPLYWKDGRGSVSYPYKSHELWFLTESVRWGFLPEETLNDAERIINAVNGEKLWREAAQEIGVPAADIPKSTSRGVEKFFDGTEFDPANPRAYLNSLAIKRV</sequence>
<evidence type="ECO:0000256" key="5">
    <source>
        <dbReference type="ARBA" id="ARBA00022729"/>
    </source>
</evidence>
<keyword evidence="6" id="KW-0406">Ion transport</keyword>
<reference evidence="9" key="1">
    <citation type="submission" date="2020-02" db="EMBL/GenBank/DDBJ databases">
        <authorList>
            <person name="Meier V. D."/>
        </authorList>
    </citation>
    <scope>NUCLEOTIDE SEQUENCE</scope>
    <source>
        <strain evidence="9">AVDCRST_MAG81</strain>
    </source>
</reference>
<dbReference type="Pfam" id="PF13379">
    <property type="entry name" value="NMT1_2"/>
    <property type="match status" value="1"/>
</dbReference>
<keyword evidence="2" id="KW-0813">Transport</keyword>
<dbReference type="Gene3D" id="3.40.190.10">
    <property type="entry name" value="Periplasmic binding protein-like II"/>
    <property type="match status" value="2"/>
</dbReference>
<dbReference type="InterPro" id="IPR044527">
    <property type="entry name" value="NrtA/CpmA_ABC-bd_dom"/>
</dbReference>
<evidence type="ECO:0000256" key="4">
    <source>
        <dbReference type="ARBA" id="ARBA00022519"/>
    </source>
</evidence>
<comment type="similarity">
    <text evidence="8">Belongs to the CmpA/NrtA family.</text>
</comment>
<dbReference type="EMBL" id="CADCWO010000198">
    <property type="protein sequence ID" value="CAA9585881.1"/>
    <property type="molecule type" value="Genomic_DNA"/>
</dbReference>
<dbReference type="PANTHER" id="PTHR30024">
    <property type="entry name" value="ALIPHATIC SULFONATES-BINDING PROTEIN-RELATED"/>
    <property type="match status" value="1"/>
</dbReference>
<dbReference type="GO" id="GO:0006811">
    <property type="term" value="P:monoatomic ion transport"/>
    <property type="evidence" value="ECO:0007669"/>
    <property type="project" value="UniProtKB-KW"/>
</dbReference>
<proteinExistence type="inferred from homology"/>
<evidence type="ECO:0000313" key="9">
    <source>
        <dbReference type="EMBL" id="CAA9585881.1"/>
    </source>
</evidence>
<evidence type="ECO:0000256" key="6">
    <source>
        <dbReference type="ARBA" id="ARBA00023065"/>
    </source>
</evidence>
<keyword evidence="7" id="KW-0472">Membrane</keyword>
<evidence type="ECO:0000256" key="7">
    <source>
        <dbReference type="ARBA" id="ARBA00023136"/>
    </source>
</evidence>
<evidence type="ECO:0000256" key="8">
    <source>
        <dbReference type="ARBA" id="ARBA00024031"/>
    </source>
</evidence>
<evidence type="ECO:0000256" key="2">
    <source>
        <dbReference type="ARBA" id="ARBA00022448"/>
    </source>
</evidence>
<dbReference type="SUPFAM" id="SSF53850">
    <property type="entry name" value="Periplasmic binding protein-like II"/>
    <property type="match status" value="1"/>
</dbReference>
<dbReference type="InterPro" id="IPR006311">
    <property type="entry name" value="TAT_signal"/>
</dbReference>
<dbReference type="AlphaFoldDB" id="A0A6J4VRE3"/>
<dbReference type="PROSITE" id="PS51318">
    <property type="entry name" value="TAT"/>
    <property type="match status" value="1"/>
</dbReference>
<evidence type="ECO:0000256" key="1">
    <source>
        <dbReference type="ARBA" id="ARBA00004533"/>
    </source>
</evidence>
<keyword evidence="5" id="KW-0732">Signal</keyword>
<protein>
    <submittedName>
        <fullName evidence="9">Bicarbonate ABC transporter, substrate-binding protein</fullName>
    </submittedName>
</protein>
<gene>
    <name evidence="9" type="ORF">AVDCRST_MAG81-3755</name>
</gene>
<name>A0A6J4VRE3_9CYAN</name>